<gene>
    <name evidence="3" type="primary">fliI</name>
    <name evidence="3" type="ORF">RS24_01104</name>
</gene>
<dbReference type="PATRIC" id="fig|1397666.3.peg.989"/>
<keyword evidence="4" id="KW-1185">Reference proteome</keyword>
<dbReference type="Pfam" id="PF19762">
    <property type="entry name" value="DUF6249"/>
    <property type="match status" value="1"/>
</dbReference>
<evidence type="ECO:0000259" key="2">
    <source>
        <dbReference type="Pfam" id="PF19762"/>
    </source>
</evidence>
<dbReference type="GO" id="GO:0016787">
    <property type="term" value="F:hydrolase activity"/>
    <property type="evidence" value="ECO:0007669"/>
    <property type="project" value="UniProtKB-KW"/>
</dbReference>
<dbReference type="Proteomes" id="UP000016762">
    <property type="component" value="Unassembled WGS sequence"/>
</dbReference>
<keyword evidence="1" id="KW-0472">Membrane</keyword>
<organism evidence="3 4">
    <name type="scientific">Candidatus Micropelagius thuwalensis</name>
    <dbReference type="NCBI Taxonomy" id="1397666"/>
    <lineage>
        <taxon>Bacteria</taxon>
        <taxon>Pseudomonadati</taxon>
        <taxon>Pseudomonadota</taxon>
        <taxon>Alphaproteobacteria</taxon>
        <taxon>PS1 clade</taxon>
        <taxon>Candidatus Micropelagius</taxon>
    </lineage>
</organism>
<feature type="transmembrane region" description="Helical" evidence="1">
    <location>
        <begin position="71"/>
        <end position="90"/>
    </location>
</feature>
<reference evidence="3 4" key="1">
    <citation type="journal article" date="2014" name="FEMS Microbiol. Ecol.">
        <title>Genomic differentiation among two strains of the PS1 clade isolated from geographically separated marine habitats.</title>
        <authorList>
            <person name="Jimenez-Infante F."/>
            <person name="Ngugi D.K."/>
            <person name="Alam I."/>
            <person name="Rashid M."/>
            <person name="Baalawi W."/>
            <person name="Kamau A.A."/>
            <person name="Bajic V.B."/>
            <person name="Stingl U."/>
        </authorList>
    </citation>
    <scope>NUCLEOTIDE SEQUENCE [LARGE SCALE GENOMIC DNA]</scope>
    <source>
        <strain evidence="3 4">RS24</strain>
    </source>
</reference>
<dbReference type="OrthoDB" id="5735927at2"/>
<keyword evidence="1" id="KW-1133">Transmembrane helix</keyword>
<proteinExistence type="predicted"/>
<evidence type="ECO:0000313" key="4">
    <source>
        <dbReference type="Proteomes" id="UP000016762"/>
    </source>
</evidence>
<protein>
    <submittedName>
        <fullName evidence="3">FliI Flagellum-specific ATPase protein</fullName>
        <ecNumber evidence="3">3.6.3.14</ecNumber>
    </submittedName>
</protein>
<evidence type="ECO:0000313" key="3">
    <source>
        <dbReference type="EMBL" id="ERL46111.1"/>
    </source>
</evidence>
<sequence>METFEFILGALAISTGIIIPVSVFFWLYKDAKNKRETVIEISRNIENPDQLEKLINIFDERKKDPIDYRRSGVVTLFVGIGLFLFGTIFIGPILKGVGALITAIGLGQIIAGYLYPNTSEEITNAVEDFEKN</sequence>
<dbReference type="STRING" id="1397666.RS24_01104"/>
<comment type="caution">
    <text evidence="3">The sequence shown here is derived from an EMBL/GenBank/DDBJ whole genome shotgun (WGS) entry which is preliminary data.</text>
</comment>
<keyword evidence="3" id="KW-0378">Hydrolase</keyword>
<dbReference type="RefSeq" id="WP_021777090.1">
    <property type="nucleotide sequence ID" value="NZ_AWXE01000004.1"/>
</dbReference>
<name>U2XTU3_9PROT</name>
<dbReference type="AlphaFoldDB" id="U2XTU3"/>
<evidence type="ECO:0000256" key="1">
    <source>
        <dbReference type="SAM" id="Phobius"/>
    </source>
</evidence>
<accession>U2XTU3</accession>
<dbReference type="InterPro" id="IPR046216">
    <property type="entry name" value="DUF6249"/>
</dbReference>
<dbReference type="EC" id="3.6.3.14" evidence="3"/>
<feature type="transmembrane region" description="Helical" evidence="1">
    <location>
        <begin position="96"/>
        <end position="115"/>
    </location>
</feature>
<dbReference type="EMBL" id="AWXE01000004">
    <property type="protein sequence ID" value="ERL46111.1"/>
    <property type="molecule type" value="Genomic_DNA"/>
</dbReference>
<feature type="transmembrane region" description="Helical" evidence="1">
    <location>
        <begin position="6"/>
        <end position="28"/>
    </location>
</feature>
<keyword evidence="1" id="KW-0812">Transmembrane</keyword>
<feature type="domain" description="DUF6249" evidence="2">
    <location>
        <begin position="17"/>
        <end position="114"/>
    </location>
</feature>